<organism evidence="1 2">
    <name type="scientific">Williamsia phyllosphaerae</name>
    <dbReference type="NCBI Taxonomy" id="885042"/>
    <lineage>
        <taxon>Bacteria</taxon>
        <taxon>Bacillati</taxon>
        <taxon>Actinomycetota</taxon>
        <taxon>Actinomycetes</taxon>
        <taxon>Mycobacteriales</taxon>
        <taxon>Nocardiaceae</taxon>
        <taxon>Williamsia</taxon>
    </lineage>
</organism>
<dbReference type="InterPro" id="IPR023393">
    <property type="entry name" value="START-like_dom_sf"/>
</dbReference>
<dbReference type="Proteomes" id="UP000632454">
    <property type="component" value="Unassembled WGS sequence"/>
</dbReference>
<evidence type="ECO:0000313" key="1">
    <source>
        <dbReference type="EMBL" id="GGF10841.1"/>
    </source>
</evidence>
<accession>A0ABQ1U5N5</accession>
<dbReference type="Gene3D" id="3.30.530.20">
    <property type="match status" value="1"/>
</dbReference>
<dbReference type="EMBL" id="BMCS01000001">
    <property type="protein sequence ID" value="GGF10841.1"/>
    <property type="molecule type" value="Genomic_DNA"/>
</dbReference>
<name>A0ABQ1U5N5_9NOCA</name>
<dbReference type="RefSeq" id="WP_188486349.1">
    <property type="nucleotide sequence ID" value="NZ_BMCS01000001.1"/>
</dbReference>
<reference evidence="2" key="1">
    <citation type="journal article" date="2019" name="Int. J. Syst. Evol. Microbiol.">
        <title>The Global Catalogue of Microorganisms (GCM) 10K type strain sequencing project: providing services to taxonomists for standard genome sequencing and annotation.</title>
        <authorList>
            <consortium name="The Broad Institute Genomics Platform"/>
            <consortium name="The Broad Institute Genome Sequencing Center for Infectious Disease"/>
            <person name="Wu L."/>
            <person name="Ma J."/>
        </authorList>
    </citation>
    <scope>NUCLEOTIDE SEQUENCE [LARGE SCALE GENOMIC DNA]</scope>
    <source>
        <strain evidence="2">CCM 7855</strain>
    </source>
</reference>
<evidence type="ECO:0008006" key="3">
    <source>
        <dbReference type="Google" id="ProtNLM"/>
    </source>
</evidence>
<sequence length="167" mass="18357">MATHTLEPFELDFFDSAPIAYRFSVDLPISPAGAWAEFSRQNTLDWCRLIKKITFTSDAPYGVGTTRSAVLAPGGLHLSEYFFDWIEDPGAGRYRNAFRVVESNVPSLRRFGEMTEIVPAEHGSRLTWAFAIELSGPAAKLPGTSAAAAPMLSTLRTDTVKHFADLS</sequence>
<protein>
    <recommendedName>
        <fullName evidence="3">Polyketide cyclase / dehydrase and lipid transport</fullName>
    </recommendedName>
</protein>
<gene>
    <name evidence="1" type="ORF">GCM10007298_03500</name>
</gene>
<evidence type="ECO:0000313" key="2">
    <source>
        <dbReference type="Proteomes" id="UP000632454"/>
    </source>
</evidence>
<keyword evidence="2" id="KW-1185">Reference proteome</keyword>
<proteinExistence type="predicted"/>
<dbReference type="SUPFAM" id="SSF55961">
    <property type="entry name" value="Bet v1-like"/>
    <property type="match status" value="1"/>
</dbReference>
<comment type="caution">
    <text evidence="1">The sequence shown here is derived from an EMBL/GenBank/DDBJ whole genome shotgun (WGS) entry which is preliminary data.</text>
</comment>